<keyword evidence="3" id="KW-0560">Oxidoreductase</keyword>
<dbReference type="Pfam" id="PF03098">
    <property type="entry name" value="An_peroxidase"/>
    <property type="match status" value="1"/>
</dbReference>
<dbReference type="Gene3D" id="1.10.640.10">
    <property type="entry name" value="Haem peroxidase domain superfamily, animal type"/>
    <property type="match status" value="1"/>
</dbReference>
<comment type="caution">
    <text evidence="5">The sequence shown here is derived from an EMBL/GenBank/DDBJ whole genome shotgun (WGS) entry which is preliminary data.</text>
</comment>
<protein>
    <submittedName>
        <fullName evidence="5">Uncharacterized protein</fullName>
    </submittedName>
</protein>
<dbReference type="PANTHER" id="PTHR11903">
    <property type="entry name" value="PROSTAGLANDIN G/H SYNTHASE"/>
    <property type="match status" value="1"/>
</dbReference>
<dbReference type="InterPro" id="IPR010255">
    <property type="entry name" value="Haem_peroxidase_sf"/>
</dbReference>
<gene>
    <name evidence="5" type="ORF">PG996_015958</name>
</gene>
<evidence type="ECO:0000313" key="5">
    <source>
        <dbReference type="EMBL" id="KAK8047894.1"/>
    </source>
</evidence>
<proteinExistence type="predicted"/>
<keyword evidence="1" id="KW-0479">Metal-binding</keyword>
<evidence type="ECO:0000256" key="4">
    <source>
        <dbReference type="ARBA" id="ARBA00023004"/>
    </source>
</evidence>
<dbReference type="PROSITE" id="PS50292">
    <property type="entry name" value="PEROXIDASE_3"/>
    <property type="match status" value="1"/>
</dbReference>
<evidence type="ECO:0000256" key="3">
    <source>
        <dbReference type="ARBA" id="ARBA00023002"/>
    </source>
</evidence>
<dbReference type="InterPro" id="IPR019791">
    <property type="entry name" value="Haem_peroxidase_animal"/>
</dbReference>
<dbReference type="InterPro" id="IPR037120">
    <property type="entry name" value="Haem_peroxidase_sf_animal"/>
</dbReference>
<evidence type="ECO:0000313" key="6">
    <source>
        <dbReference type="Proteomes" id="UP001446871"/>
    </source>
</evidence>
<evidence type="ECO:0000256" key="1">
    <source>
        <dbReference type="ARBA" id="ARBA00022723"/>
    </source>
</evidence>
<sequence length="723" mass="81382">MNHLPEPAQVFDTLLARGVAVRDNPSQISSFFLGFAALISIDRAESQHAKHKGMRRLRLTPLYGRSSTEASPVRVFTNGLLKDDMFAFSEPWRMSPGVRVLLVMFNRFHNYIARGLLAYGHPTTIKRFEIGSNVLFNSINECNRFPKSWTATERDEAVYQMAQRITGRLYINIILNDYLRTFLGINRTDKEWNLEPETLNQIFPSSDIEASESGPHDSRKVAMDVIVDNWWRSAISEEDTDYMSQNQPSVFRAGSTDNEMTQELFRSVQAIASTFSPNRVPVSFRESQIRTITRARERQMPSLNEFRHTVGLPTYKKIEDVSSSPLVAAKLKSLYSSPDEIELYPGVIAEEPPRKAVFAASSIGKWLWTGSTVAHAVVRDTVALIRDDPYYTDEWSPSNVTSWGFREPASDENVSYGCVMHKLILRAFPKHFAPDSVYVHFPFVIPEGNRVILAELGSDASYSFEAKPGRPAEPAILGLTAVVGFASIHARPVIDLTGTLESSKHKLRKTLEPLKHSMRRMTYEGPIEIDLVVEVIAPYLVEAFCSQFALTLSDNGSLSTEVWQAMKSIHAPACNLDPVHSLKLERQARDAVEKLRAPILKSEKAWMGRSLRETIFGGWQDSQDVDHSLCPAIKMVAHRLVDLQQVLVEGIEYFTTDGRKHITNIRQLSADMNGDNPDRSRKAAARLFAENTRIESQFSQCLSGCQEQWPLSKSHGTGVRQGS</sequence>
<accession>A0ABR1TMK5</accession>
<dbReference type="PRINTS" id="PR00457">
    <property type="entry name" value="ANPEROXIDASE"/>
</dbReference>
<dbReference type="PANTHER" id="PTHR11903:SF37">
    <property type="entry name" value="PSI-PRODUCING OXYGENASE A"/>
    <property type="match status" value="1"/>
</dbReference>
<keyword evidence="2" id="KW-0223">Dioxygenase</keyword>
<organism evidence="5 6">
    <name type="scientific">Apiospora saccharicola</name>
    <dbReference type="NCBI Taxonomy" id="335842"/>
    <lineage>
        <taxon>Eukaryota</taxon>
        <taxon>Fungi</taxon>
        <taxon>Dikarya</taxon>
        <taxon>Ascomycota</taxon>
        <taxon>Pezizomycotina</taxon>
        <taxon>Sordariomycetes</taxon>
        <taxon>Xylariomycetidae</taxon>
        <taxon>Amphisphaeriales</taxon>
        <taxon>Apiosporaceae</taxon>
        <taxon>Apiospora</taxon>
    </lineage>
</organism>
<dbReference type="EMBL" id="JAQQWM010000009">
    <property type="protein sequence ID" value="KAK8047894.1"/>
    <property type="molecule type" value="Genomic_DNA"/>
</dbReference>
<reference evidence="5 6" key="1">
    <citation type="submission" date="2023-01" db="EMBL/GenBank/DDBJ databases">
        <title>Analysis of 21 Apiospora genomes using comparative genomics revels a genus with tremendous synthesis potential of carbohydrate active enzymes and secondary metabolites.</title>
        <authorList>
            <person name="Sorensen T."/>
        </authorList>
    </citation>
    <scope>NUCLEOTIDE SEQUENCE [LARGE SCALE GENOMIC DNA]</scope>
    <source>
        <strain evidence="5 6">CBS 83171</strain>
    </source>
</reference>
<dbReference type="SUPFAM" id="SSF48113">
    <property type="entry name" value="Heme-dependent peroxidases"/>
    <property type="match status" value="1"/>
</dbReference>
<dbReference type="Proteomes" id="UP001446871">
    <property type="component" value="Unassembled WGS sequence"/>
</dbReference>
<evidence type="ECO:0000256" key="2">
    <source>
        <dbReference type="ARBA" id="ARBA00022964"/>
    </source>
</evidence>
<dbReference type="InterPro" id="IPR050783">
    <property type="entry name" value="Oxylipin_biosynth_metab"/>
</dbReference>
<keyword evidence="4" id="KW-0408">Iron</keyword>
<name>A0ABR1TMK5_9PEZI</name>
<keyword evidence="6" id="KW-1185">Reference proteome</keyword>